<dbReference type="Gene3D" id="3.90.1320.10">
    <property type="entry name" value="Outer-capsid protein sigma 3, large lobe"/>
    <property type="match status" value="1"/>
</dbReference>
<keyword evidence="4" id="KW-1185">Reference proteome</keyword>
<comment type="caution">
    <text evidence="3">The sequence shown here is derived from an EMBL/GenBank/DDBJ whole genome shotgun (WGS) entry which is preliminary data.</text>
</comment>
<protein>
    <recommendedName>
        <fullName evidence="2">Neprosin PEP catalytic domain-containing protein</fullName>
    </recommendedName>
</protein>
<dbReference type="InterPro" id="IPR025521">
    <property type="entry name" value="Neprosin_propep"/>
</dbReference>
<accession>A0AAV3NL38</accession>
<dbReference type="Proteomes" id="UP001454036">
    <property type="component" value="Unassembled WGS sequence"/>
</dbReference>
<organism evidence="3 4">
    <name type="scientific">Lithospermum erythrorhizon</name>
    <name type="common">Purple gromwell</name>
    <name type="synonym">Lithospermum officinale var. erythrorhizon</name>
    <dbReference type="NCBI Taxonomy" id="34254"/>
    <lineage>
        <taxon>Eukaryota</taxon>
        <taxon>Viridiplantae</taxon>
        <taxon>Streptophyta</taxon>
        <taxon>Embryophyta</taxon>
        <taxon>Tracheophyta</taxon>
        <taxon>Spermatophyta</taxon>
        <taxon>Magnoliopsida</taxon>
        <taxon>eudicotyledons</taxon>
        <taxon>Gunneridae</taxon>
        <taxon>Pentapetalae</taxon>
        <taxon>asterids</taxon>
        <taxon>lamiids</taxon>
        <taxon>Boraginales</taxon>
        <taxon>Boraginaceae</taxon>
        <taxon>Boraginoideae</taxon>
        <taxon>Lithospermeae</taxon>
        <taxon>Lithospermum</taxon>
    </lineage>
</organism>
<dbReference type="InterPro" id="IPR053168">
    <property type="entry name" value="Glutamic_endopeptidase"/>
</dbReference>
<dbReference type="InterPro" id="IPR004314">
    <property type="entry name" value="Neprosin"/>
</dbReference>
<proteinExistence type="predicted"/>
<reference evidence="3 4" key="1">
    <citation type="submission" date="2024-01" db="EMBL/GenBank/DDBJ databases">
        <title>The complete chloroplast genome sequence of Lithospermum erythrorhizon: insights into the phylogenetic relationship among Boraginaceae species and the maternal lineages of purple gromwells.</title>
        <authorList>
            <person name="Okada T."/>
            <person name="Watanabe K."/>
        </authorList>
    </citation>
    <scope>NUCLEOTIDE SEQUENCE [LARGE SCALE GENOMIC DNA]</scope>
</reference>
<dbReference type="Pfam" id="PF14365">
    <property type="entry name" value="Neprosin_AP"/>
    <property type="match status" value="1"/>
</dbReference>
<feature type="region of interest" description="Disordered" evidence="1">
    <location>
        <begin position="40"/>
        <end position="60"/>
    </location>
</feature>
<evidence type="ECO:0000313" key="4">
    <source>
        <dbReference type="Proteomes" id="UP001454036"/>
    </source>
</evidence>
<dbReference type="PANTHER" id="PTHR31589">
    <property type="entry name" value="PROTEIN, PUTATIVE (DUF239)-RELATED-RELATED"/>
    <property type="match status" value="1"/>
</dbReference>
<evidence type="ECO:0000256" key="1">
    <source>
        <dbReference type="SAM" id="MobiDB-lite"/>
    </source>
</evidence>
<dbReference type="PANTHER" id="PTHR31589:SF98">
    <property type="entry name" value="LIGASE, PUTATIVE (DUF239)-RELATED"/>
    <property type="match status" value="1"/>
</dbReference>
<evidence type="ECO:0000313" key="3">
    <source>
        <dbReference type="EMBL" id="GAA0138483.1"/>
    </source>
</evidence>
<dbReference type="AlphaFoldDB" id="A0AAV3NL38"/>
<gene>
    <name evidence="3" type="ORF">LIER_00222</name>
</gene>
<name>A0AAV3NL38_LITER</name>
<dbReference type="EMBL" id="BAABME010000015">
    <property type="protein sequence ID" value="GAA0138483.1"/>
    <property type="molecule type" value="Genomic_DNA"/>
</dbReference>
<dbReference type="PROSITE" id="PS52045">
    <property type="entry name" value="NEPROSIN_PEP_CD"/>
    <property type="match status" value="1"/>
</dbReference>
<sequence>MTCEEGPLMSLGFKLFVFDIQSPDGDIIDCVLSHQQPAFDNPELKGQKPLNPPERPSGYNLSDETIEDFQLWSMSGESCPQGTVPIRRITEEDILRFGDISTFGRKTIERSIKRAAYKEHEYAIGTLNKGTYFGTQATISLWAPSVEGRNEFSVSQIWLGNRNANGGELNTIEVGWQVYPNMYGGDTHPRFFIYWTRDDYQKTGCYNLVCSGFVQTNSKIVIGASISPVSTYGGEKYVIKLFTWKDPKTGNWWLQYGGNLVGYWPSFLFTNLRSHARYVHFGGEIINSWRKDGLHTSTQMGSGHFAEEGTRKASYFRNLQVVNEHNTLIPAPPLNLHTDNPTCYNIKGGQDQVFGNYFFYGGPGRNQWCP</sequence>
<evidence type="ECO:0000259" key="2">
    <source>
        <dbReference type="PROSITE" id="PS52045"/>
    </source>
</evidence>
<feature type="domain" description="Neprosin PEP catalytic" evidence="2">
    <location>
        <begin position="114"/>
        <end position="370"/>
    </location>
</feature>
<dbReference type="Pfam" id="PF03080">
    <property type="entry name" value="Neprosin"/>
    <property type="match status" value="1"/>
</dbReference>